<dbReference type="NCBIfam" id="TIGR00762">
    <property type="entry name" value="DegV"/>
    <property type="match status" value="1"/>
</dbReference>
<accession>A0A644ZRC3</accession>
<proteinExistence type="predicted"/>
<dbReference type="Gene3D" id="3.30.1180.10">
    <property type="match status" value="1"/>
</dbReference>
<dbReference type="InterPro" id="IPR043168">
    <property type="entry name" value="DegV_C"/>
</dbReference>
<protein>
    <submittedName>
        <fullName evidence="2">Fatty acid-binding protein</fullName>
    </submittedName>
</protein>
<dbReference type="InterPro" id="IPR050270">
    <property type="entry name" value="DegV_domain_contain"/>
</dbReference>
<dbReference type="PANTHER" id="PTHR33434">
    <property type="entry name" value="DEGV DOMAIN-CONTAINING PROTEIN DR_1986-RELATED"/>
    <property type="match status" value="1"/>
</dbReference>
<dbReference type="InterPro" id="IPR003797">
    <property type="entry name" value="DegV"/>
</dbReference>
<dbReference type="SUPFAM" id="SSF82549">
    <property type="entry name" value="DAK1/DegV-like"/>
    <property type="match status" value="1"/>
</dbReference>
<dbReference type="PANTHER" id="PTHR33434:SF2">
    <property type="entry name" value="FATTY ACID-BINDING PROTEIN TM_1468"/>
    <property type="match status" value="1"/>
</dbReference>
<dbReference type="GO" id="GO:0008289">
    <property type="term" value="F:lipid binding"/>
    <property type="evidence" value="ECO:0007669"/>
    <property type="project" value="UniProtKB-KW"/>
</dbReference>
<dbReference type="EMBL" id="VSSQ01008896">
    <property type="protein sequence ID" value="MPM40154.1"/>
    <property type="molecule type" value="Genomic_DNA"/>
</dbReference>
<organism evidence="2">
    <name type="scientific">bioreactor metagenome</name>
    <dbReference type="NCBI Taxonomy" id="1076179"/>
    <lineage>
        <taxon>unclassified sequences</taxon>
        <taxon>metagenomes</taxon>
        <taxon>ecological metagenomes</taxon>
    </lineage>
</organism>
<dbReference type="Gene3D" id="3.40.50.10170">
    <property type="match status" value="1"/>
</dbReference>
<sequence length="279" mass="30056">MRIKITTDSTCDLTRELLKANDIDVFPLSIVMGEQSLLDGIEILPEDIYRHVSAGGEITTTSAINVLDYLSYFSKLSPVYDAVVHVNIGSDFSSCHQNAVIAAENFSNVYAVDSRNLSSGQGLVALEAARLAGEGLSAKEIITALESFIPRVDVSFLLSQLDYLAKGGRCSSVAALGANLLRLKACIEVDCGAMRVWKKYRGTYEKTLIEYVRDRLRQSPADPRQVLVVHTACPPGAVESVCREVEAVTGSAPFAAPTAGCTICSHCGPCTLGIMYARK</sequence>
<dbReference type="Pfam" id="PF02645">
    <property type="entry name" value="DegV"/>
    <property type="match status" value="1"/>
</dbReference>
<keyword evidence="1" id="KW-0446">Lipid-binding</keyword>
<name>A0A644ZRC3_9ZZZZ</name>
<dbReference type="PROSITE" id="PS51482">
    <property type="entry name" value="DEGV"/>
    <property type="match status" value="1"/>
</dbReference>
<dbReference type="AlphaFoldDB" id="A0A644ZRC3"/>
<evidence type="ECO:0000313" key="2">
    <source>
        <dbReference type="EMBL" id="MPM40154.1"/>
    </source>
</evidence>
<gene>
    <name evidence="2" type="ORF">SDC9_86793</name>
</gene>
<reference evidence="2" key="1">
    <citation type="submission" date="2019-08" db="EMBL/GenBank/DDBJ databases">
        <authorList>
            <person name="Kucharzyk K."/>
            <person name="Murdoch R.W."/>
            <person name="Higgins S."/>
            <person name="Loffler F."/>
        </authorList>
    </citation>
    <scope>NUCLEOTIDE SEQUENCE</scope>
</reference>
<evidence type="ECO:0000256" key="1">
    <source>
        <dbReference type="ARBA" id="ARBA00023121"/>
    </source>
</evidence>
<comment type="caution">
    <text evidence="2">The sequence shown here is derived from an EMBL/GenBank/DDBJ whole genome shotgun (WGS) entry which is preliminary data.</text>
</comment>